<dbReference type="RefSeq" id="XP_012893925.1">
    <property type="nucleotide sequence ID" value="XM_013038471.1"/>
</dbReference>
<dbReference type="InterPro" id="IPR001412">
    <property type="entry name" value="aa-tRNA-synth_I_CS"/>
</dbReference>
<dbReference type="InterPro" id="IPR036282">
    <property type="entry name" value="Glutathione-S-Trfase_C_sf"/>
</dbReference>
<evidence type="ECO:0000259" key="16">
    <source>
        <dbReference type="Pfam" id="PF20974"/>
    </source>
</evidence>
<keyword evidence="18" id="KW-1185">Reference proteome</keyword>
<feature type="compositionally biased region" description="Basic and acidic residues" evidence="13">
    <location>
        <begin position="171"/>
        <end position="182"/>
    </location>
</feature>
<evidence type="ECO:0000256" key="1">
    <source>
        <dbReference type="ARBA" id="ARBA00004496"/>
    </source>
</evidence>
<dbReference type="GeneID" id="24917601"/>
<dbReference type="CDD" id="cd00807">
    <property type="entry name" value="GlnRS_core"/>
    <property type="match status" value="1"/>
</dbReference>
<dbReference type="InterPro" id="IPR014729">
    <property type="entry name" value="Rossmann-like_a/b/a_fold"/>
</dbReference>
<feature type="domain" description="Glutamyl/glutaminyl-tRNA synthetase class Ib anti-codon binding" evidence="15">
    <location>
        <begin position="508"/>
        <end position="595"/>
    </location>
</feature>
<dbReference type="OrthoDB" id="10250478at2759"/>
<dbReference type="EMBL" id="FN668638">
    <property type="protein sequence ID" value="CBK19877.2"/>
    <property type="molecule type" value="Genomic_DNA"/>
</dbReference>
<dbReference type="InterPro" id="IPR020056">
    <property type="entry name" value="Rbsml_bL25/Gln-tRNA_synth_N"/>
</dbReference>
<sequence>MATLFWDLSCPPYYAFAVGIQCNQKFQFKVDTLENGVCVLKEGENSIVGQDAICDYFISKCADQSLLGGDESSLVKEWRDIAASVTKESVLEVIEKLDTFIATRTYILRNTLSVADIALWAAIKLTEVEIPEKFPYAARWFNFISAVPSVKQTVGRVGGTLRMAAKQASAPKKEVSTKKGEISLDGTPESMPELPFAEEGKVVTRFPPEASGYMHVGHVKAAMLNYYYAKRYHGKLLLRFDDTNPSKEKEEFETSIIDDLAKLGIKADLFSHTSDYFDVILDYARQLIREGLAFMDNTDQETMRKERMERKESKMRNTSVEENMRLFEALCRGEPDMHDYCLRAKIDMKSDNGTMRDPVLVRYFPLTHIRTGDKYKAYPCYDLACPIVDSIEGVTHAMRTTEYKDRDEQYMWIQRALRLREVHLVEFARLNFQYTLMSKRKLTWMVDHHEVDGWDDPRFPTVKGVLRRGVQVEALRSFILSQGFSKRVVTMEWDKFWSDNKKILERNAFRYMGVMKDDYVVIHLTNVESNGFIKVANHPKDESKGVSEIAIGPDVMLERTDAEALKEGEEFTLMRWGNAKVASIQRDEAGKVVGLTGEFVPNGDFKNTVKVNWVACSPENHEVTVVEYDDLLTKKALEENDNFEDFLTSKDHPTKIAYTIIVNNACKNLKENEIVQLERRGFYRCDRPDTESEPATLILIPDGKKKAMSKLSGMLGHK</sequence>
<keyword evidence="8 12" id="KW-0648">Protein biosynthesis</keyword>
<protein>
    <recommendedName>
        <fullName evidence="3">glutamate--tRNA ligase</fullName>
        <ecNumber evidence="3">6.1.1.17</ecNumber>
    </recommendedName>
    <alternativeName>
        <fullName evidence="10">Glutamyl-tRNA synthetase</fullName>
    </alternativeName>
</protein>
<evidence type="ECO:0000256" key="8">
    <source>
        <dbReference type="ARBA" id="ARBA00022917"/>
    </source>
</evidence>
<dbReference type="GO" id="GO:0004818">
    <property type="term" value="F:glutamate-tRNA ligase activity"/>
    <property type="evidence" value="ECO:0007669"/>
    <property type="project" value="UniProtKB-EC"/>
</dbReference>
<evidence type="ECO:0000256" key="4">
    <source>
        <dbReference type="ARBA" id="ARBA00022490"/>
    </source>
</evidence>
<dbReference type="InterPro" id="IPR050132">
    <property type="entry name" value="Gln/Glu-tRNA_Ligase"/>
</dbReference>
<comment type="similarity">
    <text evidence="2">Belongs to the class-I aminoacyl-tRNA synthetase family. Glutamate--tRNA ligase type 2 subfamily.</text>
</comment>
<evidence type="ECO:0000256" key="6">
    <source>
        <dbReference type="ARBA" id="ARBA00022741"/>
    </source>
</evidence>
<comment type="catalytic activity">
    <reaction evidence="11">
        <text>tRNA(Glu) + L-glutamate + ATP = L-glutamyl-tRNA(Glu) + AMP + diphosphate</text>
        <dbReference type="Rhea" id="RHEA:23540"/>
        <dbReference type="Rhea" id="RHEA-COMP:9663"/>
        <dbReference type="Rhea" id="RHEA-COMP:9680"/>
        <dbReference type="ChEBI" id="CHEBI:29985"/>
        <dbReference type="ChEBI" id="CHEBI:30616"/>
        <dbReference type="ChEBI" id="CHEBI:33019"/>
        <dbReference type="ChEBI" id="CHEBI:78442"/>
        <dbReference type="ChEBI" id="CHEBI:78520"/>
        <dbReference type="ChEBI" id="CHEBI:456215"/>
        <dbReference type="EC" id="6.1.1.17"/>
    </reaction>
</comment>
<dbReference type="SUPFAM" id="SSF47616">
    <property type="entry name" value="GST C-terminal domain-like"/>
    <property type="match status" value="1"/>
</dbReference>
<gene>
    <name evidence="17" type="ORF">GSBLH_T00000286001</name>
</gene>
<dbReference type="GO" id="GO:0006424">
    <property type="term" value="P:glutamyl-tRNA aminoacylation"/>
    <property type="evidence" value="ECO:0007669"/>
    <property type="project" value="InterPro"/>
</dbReference>
<keyword evidence="5 12" id="KW-0436">Ligase</keyword>
<dbReference type="SUPFAM" id="SSF52374">
    <property type="entry name" value="Nucleotidylyl transferase"/>
    <property type="match status" value="1"/>
</dbReference>
<dbReference type="Proteomes" id="UP000008312">
    <property type="component" value="Unassembled WGS sequence"/>
</dbReference>
<dbReference type="FunFam" id="3.40.50.620:FF:000037">
    <property type="entry name" value="Glutamine--tRNA ligase cytoplasmic"/>
    <property type="match status" value="1"/>
</dbReference>
<evidence type="ECO:0000256" key="11">
    <source>
        <dbReference type="ARBA" id="ARBA00048351"/>
    </source>
</evidence>
<evidence type="ECO:0000256" key="9">
    <source>
        <dbReference type="ARBA" id="ARBA00023146"/>
    </source>
</evidence>
<dbReference type="GO" id="GO:0005524">
    <property type="term" value="F:ATP binding"/>
    <property type="evidence" value="ECO:0007669"/>
    <property type="project" value="UniProtKB-KW"/>
</dbReference>
<keyword evidence="6 12" id="KW-0547">Nucleotide-binding</keyword>
<reference evidence="17" key="1">
    <citation type="submission" date="2010-02" db="EMBL/GenBank/DDBJ databases">
        <title>Sequencing and annotation of the Blastocystis hominis genome.</title>
        <authorList>
            <person name="Wincker P."/>
        </authorList>
    </citation>
    <scope>NUCLEOTIDE SEQUENCE</scope>
    <source>
        <strain evidence="17">Singapore isolate B</strain>
    </source>
</reference>
<evidence type="ECO:0000259" key="15">
    <source>
        <dbReference type="Pfam" id="PF03950"/>
    </source>
</evidence>
<dbReference type="Gene3D" id="3.40.50.620">
    <property type="entry name" value="HUPs"/>
    <property type="match status" value="1"/>
</dbReference>
<evidence type="ECO:0000259" key="14">
    <source>
        <dbReference type="Pfam" id="PF00749"/>
    </source>
</evidence>
<proteinExistence type="inferred from homology"/>
<feature type="region of interest" description="Disordered" evidence="13">
    <location>
        <begin position="168"/>
        <end position="189"/>
    </location>
</feature>
<dbReference type="InterPro" id="IPR020058">
    <property type="entry name" value="Glu/Gln-tRNA-synth_Ib_cat-dom"/>
</dbReference>
<evidence type="ECO:0000313" key="17">
    <source>
        <dbReference type="EMBL" id="CBK19877.2"/>
    </source>
</evidence>
<dbReference type="PRINTS" id="PR00987">
    <property type="entry name" value="TRNASYNTHGLU"/>
</dbReference>
<evidence type="ECO:0000256" key="13">
    <source>
        <dbReference type="SAM" id="MobiDB-lite"/>
    </source>
</evidence>
<evidence type="ECO:0000256" key="5">
    <source>
        <dbReference type="ARBA" id="ARBA00022598"/>
    </source>
</evidence>
<keyword evidence="7 12" id="KW-0067">ATP-binding</keyword>
<dbReference type="InterPro" id="IPR011035">
    <property type="entry name" value="Ribosomal_bL25/Gln-tRNA_synth"/>
</dbReference>
<evidence type="ECO:0000256" key="10">
    <source>
        <dbReference type="ARBA" id="ARBA00030865"/>
    </source>
</evidence>
<dbReference type="OMA" id="CPVVDSH"/>
<dbReference type="InterPro" id="IPR049437">
    <property type="entry name" value="tRNA-synt_1c_C2"/>
</dbReference>
<evidence type="ECO:0000256" key="3">
    <source>
        <dbReference type="ARBA" id="ARBA00012835"/>
    </source>
</evidence>
<evidence type="ECO:0000313" key="18">
    <source>
        <dbReference type="Proteomes" id="UP000008312"/>
    </source>
</evidence>
<name>D8LVN8_BLAHO</name>
<dbReference type="InterPro" id="IPR020059">
    <property type="entry name" value="Glu/Gln-tRNA-synth_Ib_codon-bd"/>
</dbReference>
<dbReference type="CDD" id="cd10289">
    <property type="entry name" value="GST_C_AaRS_like"/>
    <property type="match status" value="1"/>
</dbReference>
<dbReference type="FunCoup" id="D8LVN8">
    <property type="interactions" value="397"/>
</dbReference>
<dbReference type="EC" id="6.1.1.17" evidence="3"/>
<organism evidence="17">
    <name type="scientific">Blastocystis hominis</name>
    <dbReference type="NCBI Taxonomy" id="12968"/>
    <lineage>
        <taxon>Eukaryota</taxon>
        <taxon>Sar</taxon>
        <taxon>Stramenopiles</taxon>
        <taxon>Bigyra</taxon>
        <taxon>Opalozoa</taxon>
        <taxon>Opalinata</taxon>
        <taxon>Blastocystidae</taxon>
        <taxon>Blastocystis</taxon>
    </lineage>
</organism>
<dbReference type="Gene3D" id="2.40.240.10">
    <property type="entry name" value="Ribosomal Protein L25, Chain P"/>
    <property type="match status" value="1"/>
</dbReference>
<dbReference type="Pfam" id="PF00749">
    <property type="entry name" value="tRNA-synt_1c"/>
    <property type="match status" value="1"/>
</dbReference>
<dbReference type="PROSITE" id="PS00178">
    <property type="entry name" value="AA_TRNA_LIGASE_I"/>
    <property type="match status" value="1"/>
</dbReference>
<dbReference type="Pfam" id="PF20974">
    <property type="entry name" value="tRNA-synt_1c_C2"/>
    <property type="match status" value="1"/>
</dbReference>
<comment type="subcellular location">
    <subcellularLocation>
        <location evidence="1">Cytoplasm</location>
    </subcellularLocation>
</comment>
<keyword evidence="9 12" id="KW-0030">Aminoacyl-tRNA synthetase</keyword>
<evidence type="ECO:0000256" key="12">
    <source>
        <dbReference type="RuleBase" id="RU363037"/>
    </source>
</evidence>
<dbReference type="HAMAP" id="MF_02076">
    <property type="entry name" value="Glu_tRNA_synth_type2"/>
    <property type="match status" value="1"/>
</dbReference>
<accession>D8LVN8</accession>
<dbReference type="InParanoid" id="D8LVN8"/>
<feature type="domain" description="Glutamyl/glutaminyl-tRNA synthetase class Ib catalytic" evidence="14">
    <location>
        <begin position="201"/>
        <end position="505"/>
    </location>
</feature>
<dbReference type="PANTHER" id="PTHR43097">
    <property type="entry name" value="GLUTAMINE-TRNA LIGASE"/>
    <property type="match status" value="1"/>
</dbReference>
<feature type="domain" description="tRNA synthetases class I (E and Q) anti-codon binding" evidence="16">
    <location>
        <begin position="610"/>
        <end position="686"/>
    </location>
</feature>
<keyword evidence="4" id="KW-0963">Cytoplasm</keyword>
<dbReference type="NCBIfam" id="TIGR00463">
    <property type="entry name" value="gltX_arch"/>
    <property type="match status" value="1"/>
</dbReference>
<dbReference type="GO" id="GO:0005829">
    <property type="term" value="C:cytosol"/>
    <property type="evidence" value="ECO:0007669"/>
    <property type="project" value="TreeGrafter"/>
</dbReference>
<dbReference type="AlphaFoldDB" id="D8LVN8"/>
<evidence type="ECO:0000256" key="2">
    <source>
        <dbReference type="ARBA" id="ARBA00008927"/>
    </source>
</evidence>
<dbReference type="Gene3D" id="1.20.1050.130">
    <property type="match status" value="1"/>
</dbReference>
<dbReference type="PANTHER" id="PTHR43097:SF5">
    <property type="entry name" value="GLUTAMATE--TRNA LIGASE"/>
    <property type="match status" value="1"/>
</dbReference>
<evidence type="ECO:0000256" key="7">
    <source>
        <dbReference type="ARBA" id="ARBA00022840"/>
    </source>
</evidence>
<dbReference type="InterPro" id="IPR004526">
    <property type="entry name" value="Glu-tRNA-synth_arc/euk"/>
</dbReference>
<dbReference type="SUPFAM" id="SSF50715">
    <property type="entry name" value="Ribosomal protein L25-like"/>
    <property type="match status" value="1"/>
</dbReference>
<dbReference type="Pfam" id="PF03950">
    <property type="entry name" value="tRNA-synt_1c_C"/>
    <property type="match status" value="1"/>
</dbReference>
<dbReference type="GO" id="GO:0017102">
    <property type="term" value="C:methionyl glutamyl tRNA synthetase complex"/>
    <property type="evidence" value="ECO:0007669"/>
    <property type="project" value="TreeGrafter"/>
</dbReference>
<dbReference type="InterPro" id="IPR000924">
    <property type="entry name" value="Glu/Gln-tRNA-synth"/>
</dbReference>